<proteinExistence type="predicted"/>
<dbReference type="Pfam" id="PF03547">
    <property type="entry name" value="Mem_trans"/>
    <property type="match status" value="1"/>
</dbReference>
<reference evidence="9" key="1">
    <citation type="submission" date="2016-10" db="EMBL/GenBank/DDBJ databases">
        <authorList>
            <person name="Varghese N."/>
            <person name="Submissions S."/>
        </authorList>
    </citation>
    <scope>NUCLEOTIDE SEQUENCE [LARGE SCALE GENOMIC DNA]</scope>
    <source>
        <strain evidence="9">JCM 2783</strain>
    </source>
</reference>
<dbReference type="AlphaFoldDB" id="A0A1I1YPB7"/>
<feature type="transmembrane region" description="Helical" evidence="7">
    <location>
        <begin position="92"/>
        <end position="113"/>
    </location>
</feature>
<gene>
    <name evidence="8" type="ORF">SAMN05216372_111120</name>
</gene>
<feature type="transmembrane region" description="Helical" evidence="7">
    <location>
        <begin position="184"/>
        <end position="206"/>
    </location>
</feature>
<sequence length="299" mass="31957">MLAELFAVLAPVIIVSGIGYAWARSGQQYPTEFIARLVLTIGTPSLVLATLSRADIDPEAFTSMALGCVLVTLCMGLFGALFSRLFRQQWKVLVPAFLFPNTGNMGLPISLYAFGEHGLALAVAFFLTLSIMQFSVGVALSGSATSTKQLLGNLLRNPIMISLIVALPMIFWDLQLPRWVANTVGLLGGMTIPLMLLTLGVSLASIRLHHLGSGLVLGALRIMLGAGVGWAIGAVMGLEPLTHAVLVVQSAMPVAVFNYLFAIRANRSPEQVASLVMCSTLLAIGWLPLILAWWMPRVG</sequence>
<dbReference type="GO" id="GO:0016020">
    <property type="term" value="C:membrane"/>
    <property type="evidence" value="ECO:0007669"/>
    <property type="project" value="UniProtKB-SubCell"/>
</dbReference>
<feature type="transmembrane region" description="Helical" evidence="7">
    <location>
        <begin position="60"/>
        <end position="80"/>
    </location>
</feature>
<keyword evidence="9" id="KW-1185">Reference proteome</keyword>
<keyword evidence="4 7" id="KW-0812">Transmembrane</keyword>
<feature type="transmembrane region" description="Helical" evidence="7">
    <location>
        <begin position="218"/>
        <end position="238"/>
    </location>
</feature>
<feature type="transmembrane region" description="Helical" evidence="7">
    <location>
        <begin position="6"/>
        <end position="23"/>
    </location>
</feature>
<evidence type="ECO:0000256" key="4">
    <source>
        <dbReference type="ARBA" id="ARBA00022692"/>
    </source>
</evidence>
<dbReference type="GO" id="GO:0055085">
    <property type="term" value="P:transmembrane transport"/>
    <property type="evidence" value="ECO:0007669"/>
    <property type="project" value="InterPro"/>
</dbReference>
<feature type="transmembrane region" description="Helical" evidence="7">
    <location>
        <begin position="119"/>
        <end position="142"/>
    </location>
</feature>
<evidence type="ECO:0000256" key="2">
    <source>
        <dbReference type="ARBA" id="ARBA00022448"/>
    </source>
</evidence>
<evidence type="ECO:0008006" key="10">
    <source>
        <dbReference type="Google" id="ProtNLM"/>
    </source>
</evidence>
<dbReference type="PANTHER" id="PTHR36838">
    <property type="entry name" value="AUXIN EFFLUX CARRIER FAMILY PROTEIN"/>
    <property type="match status" value="1"/>
</dbReference>
<feature type="transmembrane region" description="Helical" evidence="7">
    <location>
        <begin position="275"/>
        <end position="295"/>
    </location>
</feature>
<dbReference type="Proteomes" id="UP000243950">
    <property type="component" value="Unassembled WGS sequence"/>
</dbReference>
<dbReference type="RefSeq" id="WP_093506987.1">
    <property type="nucleotide sequence ID" value="NZ_BSSG01000011.1"/>
</dbReference>
<evidence type="ECO:0000313" key="9">
    <source>
        <dbReference type="Proteomes" id="UP000243950"/>
    </source>
</evidence>
<evidence type="ECO:0000256" key="3">
    <source>
        <dbReference type="ARBA" id="ARBA00022475"/>
    </source>
</evidence>
<keyword evidence="5 7" id="KW-1133">Transmembrane helix</keyword>
<comment type="subcellular location">
    <subcellularLocation>
        <location evidence="1">Membrane</location>
        <topology evidence="1">Multi-pass membrane protein</topology>
    </subcellularLocation>
</comment>
<keyword evidence="3" id="KW-1003">Cell membrane</keyword>
<evidence type="ECO:0000256" key="1">
    <source>
        <dbReference type="ARBA" id="ARBA00004141"/>
    </source>
</evidence>
<keyword evidence="2" id="KW-0813">Transport</keyword>
<dbReference type="PANTHER" id="PTHR36838:SF1">
    <property type="entry name" value="SLR1864 PROTEIN"/>
    <property type="match status" value="1"/>
</dbReference>
<feature type="transmembrane region" description="Helical" evidence="7">
    <location>
        <begin position="35"/>
        <end position="54"/>
    </location>
</feature>
<dbReference type="InterPro" id="IPR004776">
    <property type="entry name" value="Mem_transp_PIN-like"/>
</dbReference>
<evidence type="ECO:0000256" key="6">
    <source>
        <dbReference type="ARBA" id="ARBA00023136"/>
    </source>
</evidence>
<protein>
    <recommendedName>
        <fullName evidence="10">AEC family transporter</fullName>
    </recommendedName>
</protein>
<accession>A0A1I1YPB7</accession>
<name>A0A1I1YPB7_PSEOC</name>
<organism evidence="8 9">
    <name type="scientific">Pseudomonas straminea</name>
    <dbReference type="NCBI Taxonomy" id="47882"/>
    <lineage>
        <taxon>Bacteria</taxon>
        <taxon>Pseudomonadati</taxon>
        <taxon>Pseudomonadota</taxon>
        <taxon>Gammaproteobacteria</taxon>
        <taxon>Pseudomonadales</taxon>
        <taxon>Pseudomonadaceae</taxon>
        <taxon>Phytopseudomonas</taxon>
    </lineage>
</organism>
<feature type="transmembrane region" description="Helical" evidence="7">
    <location>
        <begin position="244"/>
        <end position="263"/>
    </location>
</feature>
<evidence type="ECO:0000256" key="7">
    <source>
        <dbReference type="SAM" id="Phobius"/>
    </source>
</evidence>
<evidence type="ECO:0000313" key="8">
    <source>
        <dbReference type="EMBL" id="SFE21347.1"/>
    </source>
</evidence>
<feature type="transmembrane region" description="Helical" evidence="7">
    <location>
        <begin position="154"/>
        <end position="172"/>
    </location>
</feature>
<evidence type="ECO:0000256" key="5">
    <source>
        <dbReference type="ARBA" id="ARBA00022989"/>
    </source>
</evidence>
<dbReference type="EMBL" id="FOMO01000011">
    <property type="protein sequence ID" value="SFE21347.1"/>
    <property type="molecule type" value="Genomic_DNA"/>
</dbReference>
<keyword evidence="6 7" id="KW-0472">Membrane</keyword>